<dbReference type="Pfam" id="PF01042">
    <property type="entry name" value="Ribonuc_L-PSP"/>
    <property type="match status" value="1"/>
</dbReference>
<dbReference type="InterPro" id="IPR006175">
    <property type="entry name" value="YjgF/YER057c/UK114"/>
</dbReference>
<sequence>MSGITSEETTFEKQIDDIYSTIKKILADYNVGTDAIVKEVIFTTDIEKLKAFIPTRKAHFSDKYPSSSWVEVKRLWSKSHLLEVEVVVVLP</sequence>
<comment type="caution">
    <text evidence="1">The sequence shown here is derived from an EMBL/GenBank/DDBJ whole genome shotgun (WGS) entry which is preliminary data.</text>
</comment>
<organism evidence="1">
    <name type="scientific">Pseudoalteromonas prydzensis</name>
    <dbReference type="NCBI Taxonomy" id="182141"/>
    <lineage>
        <taxon>Bacteria</taxon>
        <taxon>Pseudomonadati</taxon>
        <taxon>Pseudomonadota</taxon>
        <taxon>Gammaproteobacteria</taxon>
        <taxon>Alteromonadales</taxon>
        <taxon>Pseudoalteromonadaceae</taxon>
        <taxon>Pseudoalteromonas</taxon>
    </lineage>
</organism>
<protein>
    <submittedName>
        <fullName evidence="1">RidA family protein</fullName>
    </submittedName>
</protein>
<reference evidence="1" key="1">
    <citation type="journal article" date="2020" name="mSystems">
        <title>Genome- and Community-Level Interaction Insights into Carbon Utilization and Element Cycling Functions of Hydrothermarchaeota in Hydrothermal Sediment.</title>
        <authorList>
            <person name="Zhou Z."/>
            <person name="Liu Y."/>
            <person name="Xu W."/>
            <person name="Pan J."/>
            <person name="Luo Z.H."/>
            <person name="Li M."/>
        </authorList>
    </citation>
    <scope>NUCLEOTIDE SEQUENCE [LARGE SCALE GENOMIC DNA]</scope>
    <source>
        <strain evidence="1">HyVt-346</strain>
    </source>
</reference>
<accession>A0A7V1GDL8</accession>
<dbReference type="Proteomes" id="UP000886188">
    <property type="component" value="Unassembled WGS sequence"/>
</dbReference>
<dbReference type="InterPro" id="IPR035959">
    <property type="entry name" value="RutC-like_sf"/>
</dbReference>
<gene>
    <name evidence="1" type="ORF">ENH88_06100</name>
</gene>
<proteinExistence type="predicted"/>
<dbReference type="EMBL" id="DRGM01000064">
    <property type="protein sequence ID" value="HEA16010.1"/>
    <property type="molecule type" value="Genomic_DNA"/>
</dbReference>
<evidence type="ECO:0000313" key="1">
    <source>
        <dbReference type="EMBL" id="HEA16010.1"/>
    </source>
</evidence>
<dbReference type="AlphaFoldDB" id="A0A7V1GDL8"/>
<dbReference type="SUPFAM" id="SSF55298">
    <property type="entry name" value="YjgF-like"/>
    <property type="match status" value="1"/>
</dbReference>
<dbReference type="Gene3D" id="3.30.1330.40">
    <property type="entry name" value="RutC-like"/>
    <property type="match status" value="1"/>
</dbReference>
<name>A0A7V1GDL8_9GAMM</name>